<proteinExistence type="predicted"/>
<gene>
    <name evidence="2" type="ORF">BSL78_24836</name>
</gene>
<protein>
    <submittedName>
        <fullName evidence="2">Putative BEN domain-containing protein 5-like isoform X1</fullName>
    </submittedName>
</protein>
<dbReference type="OrthoDB" id="6781736at2759"/>
<evidence type="ECO:0000313" key="3">
    <source>
        <dbReference type="Proteomes" id="UP000230750"/>
    </source>
</evidence>
<dbReference type="Proteomes" id="UP000230750">
    <property type="component" value="Unassembled WGS sequence"/>
</dbReference>
<dbReference type="EMBL" id="MRZV01001373">
    <property type="protein sequence ID" value="PIK38323.1"/>
    <property type="molecule type" value="Genomic_DNA"/>
</dbReference>
<dbReference type="AlphaFoldDB" id="A0A2G8JRG7"/>
<comment type="caution">
    <text evidence="2">The sequence shown here is derived from an EMBL/GenBank/DDBJ whole genome shotgun (WGS) entry which is preliminary data.</text>
</comment>
<evidence type="ECO:0000313" key="2">
    <source>
        <dbReference type="EMBL" id="PIK38323.1"/>
    </source>
</evidence>
<sequence>MFGFLEDTVKTIVKIEDIKRFRPKDIQDFTEGKAFMVKWGDDNDEDEFYKAQILKLGGTMEEVKNQLSKSRVRFPVMYDTSVDATTEEDDDVEVERLTLAKEKKEKRKQTSKATTSSLRSMLGQRLKEKEDAPLFSSTPKKRGP</sequence>
<accession>A0A2G8JRG7</accession>
<reference evidence="2 3" key="1">
    <citation type="journal article" date="2017" name="PLoS Biol.">
        <title>The sea cucumber genome provides insights into morphological evolution and visceral regeneration.</title>
        <authorList>
            <person name="Zhang X."/>
            <person name="Sun L."/>
            <person name="Yuan J."/>
            <person name="Sun Y."/>
            <person name="Gao Y."/>
            <person name="Zhang L."/>
            <person name="Li S."/>
            <person name="Dai H."/>
            <person name="Hamel J.F."/>
            <person name="Liu C."/>
            <person name="Yu Y."/>
            <person name="Liu S."/>
            <person name="Lin W."/>
            <person name="Guo K."/>
            <person name="Jin S."/>
            <person name="Xu P."/>
            <person name="Storey K.B."/>
            <person name="Huan P."/>
            <person name="Zhang T."/>
            <person name="Zhou Y."/>
            <person name="Zhang J."/>
            <person name="Lin C."/>
            <person name="Li X."/>
            <person name="Xing L."/>
            <person name="Huo D."/>
            <person name="Sun M."/>
            <person name="Wang L."/>
            <person name="Mercier A."/>
            <person name="Li F."/>
            <person name="Yang H."/>
            <person name="Xiang J."/>
        </authorList>
    </citation>
    <scope>NUCLEOTIDE SEQUENCE [LARGE SCALE GENOMIC DNA]</scope>
    <source>
        <strain evidence="2">Shaxun</strain>
        <tissue evidence="2">Muscle</tissue>
    </source>
</reference>
<keyword evidence="3" id="KW-1185">Reference proteome</keyword>
<feature type="region of interest" description="Disordered" evidence="1">
    <location>
        <begin position="100"/>
        <end position="144"/>
    </location>
</feature>
<dbReference type="GO" id="GO:0003677">
    <property type="term" value="F:DNA binding"/>
    <property type="evidence" value="ECO:0007669"/>
    <property type="project" value="InterPro"/>
</dbReference>
<organism evidence="2 3">
    <name type="scientific">Stichopus japonicus</name>
    <name type="common">Sea cucumber</name>
    <dbReference type="NCBI Taxonomy" id="307972"/>
    <lineage>
        <taxon>Eukaryota</taxon>
        <taxon>Metazoa</taxon>
        <taxon>Echinodermata</taxon>
        <taxon>Eleutherozoa</taxon>
        <taxon>Echinozoa</taxon>
        <taxon>Holothuroidea</taxon>
        <taxon>Aspidochirotacea</taxon>
        <taxon>Aspidochirotida</taxon>
        <taxon>Stichopodidae</taxon>
        <taxon>Apostichopus</taxon>
    </lineage>
</organism>
<dbReference type="PANTHER" id="PTHR14628:SF1">
    <property type="entry name" value="BEN DOMAIN-CONTAINING PROTEIN 5"/>
    <property type="match status" value="1"/>
</dbReference>
<evidence type="ECO:0000256" key="1">
    <source>
        <dbReference type="SAM" id="MobiDB-lite"/>
    </source>
</evidence>
<dbReference type="InterPro" id="IPR040391">
    <property type="entry name" value="BEND5"/>
</dbReference>
<dbReference type="GO" id="GO:0045892">
    <property type="term" value="P:negative regulation of DNA-templated transcription"/>
    <property type="evidence" value="ECO:0007669"/>
    <property type="project" value="InterPro"/>
</dbReference>
<name>A0A2G8JRG7_STIJA</name>
<dbReference type="PANTHER" id="PTHR14628">
    <property type="entry name" value="BEN DOMAIN-CONTAINING PROTEIN 5"/>
    <property type="match status" value="1"/>
</dbReference>